<comment type="caution">
    <text evidence="1">The sequence shown here is derived from an EMBL/GenBank/DDBJ whole genome shotgun (WGS) entry which is preliminary data.</text>
</comment>
<dbReference type="EMBL" id="CAKXAJ010001973">
    <property type="protein sequence ID" value="CAH2208015.1"/>
    <property type="molecule type" value="Genomic_DNA"/>
</dbReference>
<keyword evidence="2" id="KW-1185">Reference proteome</keyword>
<protein>
    <submittedName>
        <fullName evidence="1">Jg20288 protein</fullName>
    </submittedName>
</protein>
<evidence type="ECO:0000313" key="1">
    <source>
        <dbReference type="EMBL" id="CAH2208015.1"/>
    </source>
</evidence>
<dbReference type="Proteomes" id="UP000838756">
    <property type="component" value="Unassembled WGS sequence"/>
</dbReference>
<evidence type="ECO:0000313" key="2">
    <source>
        <dbReference type="Proteomes" id="UP000838756"/>
    </source>
</evidence>
<gene>
    <name evidence="1" type="primary">jg20288</name>
    <name evidence="1" type="ORF">PAEG_LOCUS632</name>
</gene>
<proteinExistence type="predicted"/>
<reference evidence="1" key="1">
    <citation type="submission" date="2022-03" db="EMBL/GenBank/DDBJ databases">
        <authorList>
            <person name="Lindestad O."/>
        </authorList>
    </citation>
    <scope>NUCLEOTIDE SEQUENCE</scope>
</reference>
<sequence length="37" mass="4395">VVFASVQSAGEKTYMREMMTIDKQWLVEIAPHYYRES</sequence>
<dbReference type="AlphaFoldDB" id="A0A8S4QDT4"/>
<name>A0A8S4QDT4_9NEOP</name>
<dbReference type="OrthoDB" id="10253254at2759"/>
<accession>A0A8S4QDT4</accession>
<organism evidence="1 2">
    <name type="scientific">Pararge aegeria aegeria</name>
    <dbReference type="NCBI Taxonomy" id="348720"/>
    <lineage>
        <taxon>Eukaryota</taxon>
        <taxon>Metazoa</taxon>
        <taxon>Ecdysozoa</taxon>
        <taxon>Arthropoda</taxon>
        <taxon>Hexapoda</taxon>
        <taxon>Insecta</taxon>
        <taxon>Pterygota</taxon>
        <taxon>Neoptera</taxon>
        <taxon>Endopterygota</taxon>
        <taxon>Lepidoptera</taxon>
        <taxon>Glossata</taxon>
        <taxon>Ditrysia</taxon>
        <taxon>Papilionoidea</taxon>
        <taxon>Nymphalidae</taxon>
        <taxon>Satyrinae</taxon>
        <taxon>Satyrini</taxon>
        <taxon>Parargina</taxon>
        <taxon>Pararge</taxon>
    </lineage>
</organism>
<feature type="non-terminal residue" evidence="1">
    <location>
        <position position="1"/>
    </location>
</feature>